<protein>
    <recommendedName>
        <fullName evidence="5">DUF559 domain-containing protein</fullName>
    </recommendedName>
</protein>
<dbReference type="AlphaFoldDB" id="G7H1W9"/>
<evidence type="ECO:0000259" key="1">
    <source>
        <dbReference type="Pfam" id="PF13338"/>
    </source>
</evidence>
<keyword evidence="4" id="KW-1185">Reference proteome</keyword>
<accession>G7H1W9</accession>
<gene>
    <name evidence="3" type="ORF">GOARA_048_00460</name>
</gene>
<dbReference type="InterPro" id="IPR025159">
    <property type="entry name" value="AbiEi_N"/>
</dbReference>
<dbReference type="Pfam" id="PF18741">
    <property type="entry name" value="MTES_1575"/>
    <property type="match status" value="1"/>
</dbReference>
<dbReference type="RefSeq" id="WP_007321919.1">
    <property type="nucleotide sequence ID" value="NZ_BAEE01000048.1"/>
</dbReference>
<proteinExistence type="predicted"/>
<dbReference type="SUPFAM" id="SSF52980">
    <property type="entry name" value="Restriction endonuclease-like"/>
    <property type="match status" value="1"/>
</dbReference>
<evidence type="ECO:0000313" key="4">
    <source>
        <dbReference type="Proteomes" id="UP000035088"/>
    </source>
</evidence>
<evidence type="ECO:0000259" key="2">
    <source>
        <dbReference type="Pfam" id="PF18741"/>
    </source>
</evidence>
<dbReference type="Gene3D" id="3.40.960.10">
    <property type="entry name" value="VSR Endonuclease"/>
    <property type="match status" value="1"/>
</dbReference>
<dbReference type="InterPro" id="IPR011335">
    <property type="entry name" value="Restrct_endonuc-II-like"/>
</dbReference>
<dbReference type="Proteomes" id="UP000035088">
    <property type="component" value="Unassembled WGS sequence"/>
</dbReference>
<sequence>MDFNEFVIRHDGVLTSADARALGFSRSGIQRRIASGEWRPVARGVYLVASCARTARAQARLAVCSVGGSAVLGGAAAAWWLGLCGDEPRRHVVFAPVPGRHPRRTSTTVVRHRVLADEDVLDHRGLRVTAPALTALDASLDLGIQILDAALLAHRVTPTSLAAAHARYPKRHGASRVARYLTLIRSGARSEAERVVVRVFRRAGITGWSAGYPSCGYLIDFAFPDCRLAVEIDGFAFHRDATAFQHDRTRRNALIAAGWRVLNFTWSDVVDHPERFVAEIRGALEDDHAPIR</sequence>
<reference evidence="3 4" key="1">
    <citation type="submission" date="2011-11" db="EMBL/GenBank/DDBJ databases">
        <title>Whole genome shotgun sequence of Gordonia araii NBRC 100433.</title>
        <authorList>
            <person name="Yoshida Y."/>
            <person name="Hosoyama A."/>
            <person name="Tsuchikane K."/>
            <person name="Katsumata H."/>
            <person name="Yamazaki S."/>
            <person name="Fujita N."/>
        </authorList>
    </citation>
    <scope>NUCLEOTIDE SEQUENCE [LARGE SCALE GENOMIC DNA]</scope>
    <source>
        <strain evidence="3 4">NBRC 100433</strain>
    </source>
</reference>
<dbReference type="InterPro" id="IPR049468">
    <property type="entry name" value="Restrct_endonuc-II-like_dom"/>
</dbReference>
<name>G7H1W9_9ACTN</name>
<evidence type="ECO:0000313" key="3">
    <source>
        <dbReference type="EMBL" id="GAB09844.1"/>
    </source>
</evidence>
<organism evidence="3 4">
    <name type="scientific">Gordonia araii NBRC 100433</name>
    <dbReference type="NCBI Taxonomy" id="1073574"/>
    <lineage>
        <taxon>Bacteria</taxon>
        <taxon>Bacillati</taxon>
        <taxon>Actinomycetota</taxon>
        <taxon>Actinomycetes</taxon>
        <taxon>Mycobacteriales</taxon>
        <taxon>Gordoniaceae</taxon>
        <taxon>Gordonia</taxon>
    </lineage>
</organism>
<dbReference type="Pfam" id="PF13338">
    <property type="entry name" value="AbiEi_4"/>
    <property type="match status" value="1"/>
</dbReference>
<evidence type="ECO:0008006" key="5">
    <source>
        <dbReference type="Google" id="ProtNLM"/>
    </source>
</evidence>
<dbReference type="OrthoDB" id="5243722at2"/>
<feature type="domain" description="AbiEi antitoxin N-terminal" evidence="1">
    <location>
        <begin position="5"/>
        <end position="49"/>
    </location>
</feature>
<dbReference type="STRING" id="1073574.GOARA_048_00460"/>
<comment type="caution">
    <text evidence="3">The sequence shown here is derived from an EMBL/GenBank/DDBJ whole genome shotgun (WGS) entry which is preliminary data.</text>
</comment>
<feature type="domain" description="Restriction endonuclease type II-like" evidence="2">
    <location>
        <begin position="195"/>
        <end position="284"/>
    </location>
</feature>
<dbReference type="EMBL" id="BAEE01000048">
    <property type="protein sequence ID" value="GAB09844.1"/>
    <property type="molecule type" value="Genomic_DNA"/>
</dbReference>